<reference evidence="9 10" key="1">
    <citation type="submission" date="2024-08" db="EMBL/GenBank/DDBJ databases">
        <authorList>
            <person name="Cucini C."/>
            <person name="Frati F."/>
        </authorList>
    </citation>
    <scope>NUCLEOTIDE SEQUENCE [LARGE SCALE GENOMIC DNA]</scope>
</reference>
<keyword evidence="2 5" id="KW-0238">DNA-binding</keyword>
<feature type="region of interest" description="Disordered" evidence="7">
    <location>
        <begin position="1"/>
        <end position="44"/>
    </location>
</feature>
<evidence type="ECO:0000256" key="4">
    <source>
        <dbReference type="ARBA" id="ARBA00023242"/>
    </source>
</evidence>
<evidence type="ECO:0000313" key="9">
    <source>
        <dbReference type="EMBL" id="CAL8074161.1"/>
    </source>
</evidence>
<feature type="compositionally biased region" description="Low complexity" evidence="7">
    <location>
        <begin position="424"/>
        <end position="443"/>
    </location>
</feature>
<keyword evidence="10" id="KW-1185">Reference proteome</keyword>
<accession>A0ABP1PR41</accession>
<feature type="domain" description="Homeobox" evidence="8">
    <location>
        <begin position="286"/>
        <end position="346"/>
    </location>
</feature>
<proteinExistence type="predicted"/>
<evidence type="ECO:0000313" key="10">
    <source>
        <dbReference type="Proteomes" id="UP001642540"/>
    </source>
</evidence>
<dbReference type="PANTHER" id="PTHR45664">
    <property type="entry name" value="PROTEIN ZERKNUELLT 1-RELATED"/>
    <property type="match status" value="1"/>
</dbReference>
<dbReference type="InterPro" id="IPR020479">
    <property type="entry name" value="HD_metazoa"/>
</dbReference>
<dbReference type="PANTHER" id="PTHR45664:SF20">
    <property type="entry name" value="AGAP001560-PA"/>
    <property type="match status" value="1"/>
</dbReference>
<dbReference type="SUPFAM" id="SSF46689">
    <property type="entry name" value="Homeodomain-like"/>
    <property type="match status" value="1"/>
</dbReference>
<feature type="region of interest" description="Disordered" evidence="7">
    <location>
        <begin position="418"/>
        <end position="486"/>
    </location>
</feature>
<feature type="compositionally biased region" description="Low complexity" evidence="7">
    <location>
        <begin position="355"/>
        <end position="366"/>
    </location>
</feature>
<feature type="compositionally biased region" description="Polar residues" evidence="7">
    <location>
        <begin position="281"/>
        <end position="291"/>
    </location>
</feature>
<evidence type="ECO:0000259" key="8">
    <source>
        <dbReference type="PROSITE" id="PS50071"/>
    </source>
</evidence>
<dbReference type="PRINTS" id="PR00024">
    <property type="entry name" value="HOMEOBOX"/>
</dbReference>
<feature type="compositionally biased region" description="Polar residues" evidence="7">
    <location>
        <begin position="445"/>
        <end position="457"/>
    </location>
</feature>
<feature type="region of interest" description="Disordered" evidence="7">
    <location>
        <begin position="195"/>
        <end position="246"/>
    </location>
</feature>
<evidence type="ECO:0000256" key="1">
    <source>
        <dbReference type="ARBA" id="ARBA00004123"/>
    </source>
</evidence>
<protein>
    <recommendedName>
        <fullName evidence="8">Homeobox domain-containing protein</fullName>
    </recommendedName>
</protein>
<dbReference type="Gene3D" id="1.10.10.60">
    <property type="entry name" value="Homeodomain-like"/>
    <property type="match status" value="1"/>
</dbReference>
<dbReference type="Proteomes" id="UP001642540">
    <property type="component" value="Unassembled WGS sequence"/>
</dbReference>
<organism evidence="9 10">
    <name type="scientific">Orchesella dallaii</name>
    <dbReference type="NCBI Taxonomy" id="48710"/>
    <lineage>
        <taxon>Eukaryota</taxon>
        <taxon>Metazoa</taxon>
        <taxon>Ecdysozoa</taxon>
        <taxon>Arthropoda</taxon>
        <taxon>Hexapoda</taxon>
        <taxon>Collembola</taxon>
        <taxon>Entomobryomorpha</taxon>
        <taxon>Entomobryoidea</taxon>
        <taxon>Orchesellidae</taxon>
        <taxon>Orchesellinae</taxon>
        <taxon>Orchesella</taxon>
    </lineage>
</organism>
<dbReference type="PROSITE" id="PS50071">
    <property type="entry name" value="HOMEOBOX_2"/>
    <property type="match status" value="1"/>
</dbReference>
<feature type="region of interest" description="Disordered" evidence="7">
    <location>
        <begin position="347"/>
        <end position="401"/>
    </location>
</feature>
<dbReference type="InterPro" id="IPR001356">
    <property type="entry name" value="HD"/>
</dbReference>
<evidence type="ECO:0000256" key="7">
    <source>
        <dbReference type="SAM" id="MobiDB-lite"/>
    </source>
</evidence>
<dbReference type="InterPro" id="IPR009057">
    <property type="entry name" value="Homeodomain-like_sf"/>
</dbReference>
<dbReference type="CDD" id="cd00086">
    <property type="entry name" value="homeodomain"/>
    <property type="match status" value="1"/>
</dbReference>
<evidence type="ECO:0000256" key="6">
    <source>
        <dbReference type="RuleBase" id="RU000682"/>
    </source>
</evidence>
<comment type="caution">
    <text evidence="9">The sequence shown here is derived from an EMBL/GenBank/DDBJ whole genome shotgun (WGS) entry which is preliminary data.</text>
</comment>
<feature type="compositionally biased region" description="Polar residues" evidence="7">
    <location>
        <begin position="383"/>
        <end position="394"/>
    </location>
</feature>
<feature type="compositionally biased region" description="Acidic residues" evidence="7">
    <location>
        <begin position="270"/>
        <end position="279"/>
    </location>
</feature>
<sequence length="532" mass="59031">MASRHSFLVDSLISKTRREGGSGDSHSASVKSNSKEDNGHNMSLTLPQYSNLMINPSRASPLLLPGMQMSTDPSAFYSVTRSNGGGALPAFPSGGMTQASPLHPPHHPSSLLWNFMGSSLIPSQHIPSQQLGMAGVGVKLGDPLAYFRHLSSHFPELNERGNSQGRLASSLWPFQVACDTVQSDGADAYLKAQKKLQETERSPKEEYYPSQTSINHESPRKMTPISKSKRHIQESDSETVMKSSQVKRFREKSVEKKDLPKEKVKAVVVVEDEDDDDESLPANNSTSSKRLRTAFTSTQLLELEREFQTSMYLSRLRRIEIANSLKLSEKQVKIWFQNRRVKYKKEELGVSEQPSSSNHSGVCSSSSHHHHQSSENNNLNSSRIDSTNSVTDLSPSPKKTGVNSLLGTRCKCLRTCSPSPKKLATSTSSSATSTTSGNSARTAVISDTKSPSIQKSGETGGSFHDDEEHQDEHEQEGSHDENKENMYKYRAAINIYRKTRTLRDDRGSGREEQMMSMNVCMIMMTMVRKRLA</sequence>
<dbReference type="EMBL" id="CAXLJM020000007">
    <property type="protein sequence ID" value="CAL8074161.1"/>
    <property type="molecule type" value="Genomic_DNA"/>
</dbReference>
<comment type="subcellular location">
    <subcellularLocation>
        <location evidence="1 5 6">Nucleus</location>
    </subcellularLocation>
</comment>
<name>A0ABP1PR41_9HEXA</name>
<feature type="compositionally biased region" description="Basic and acidic residues" evidence="7">
    <location>
        <begin position="463"/>
        <end position="486"/>
    </location>
</feature>
<dbReference type="Pfam" id="PF00046">
    <property type="entry name" value="Homeodomain"/>
    <property type="match status" value="1"/>
</dbReference>
<evidence type="ECO:0000256" key="5">
    <source>
        <dbReference type="PROSITE-ProRule" id="PRU00108"/>
    </source>
</evidence>
<dbReference type="SMART" id="SM00389">
    <property type="entry name" value="HOX"/>
    <property type="match status" value="1"/>
</dbReference>
<keyword evidence="3 5" id="KW-0371">Homeobox</keyword>
<evidence type="ECO:0000256" key="2">
    <source>
        <dbReference type="ARBA" id="ARBA00023125"/>
    </source>
</evidence>
<feature type="region of interest" description="Disordered" evidence="7">
    <location>
        <begin position="270"/>
        <end position="291"/>
    </location>
</feature>
<feature type="DNA-binding region" description="Homeobox" evidence="5">
    <location>
        <begin position="288"/>
        <end position="347"/>
    </location>
</feature>
<keyword evidence="4 5" id="KW-0539">Nucleus</keyword>
<dbReference type="InterPro" id="IPR017970">
    <property type="entry name" value="Homeobox_CS"/>
</dbReference>
<evidence type="ECO:0000256" key="3">
    <source>
        <dbReference type="ARBA" id="ARBA00023155"/>
    </source>
</evidence>
<dbReference type="PROSITE" id="PS00027">
    <property type="entry name" value="HOMEOBOX_1"/>
    <property type="match status" value="1"/>
</dbReference>
<gene>
    <name evidence="9" type="ORF">ODALV1_LOCUS2814</name>
</gene>
<feature type="compositionally biased region" description="Basic and acidic residues" evidence="7">
    <location>
        <begin position="195"/>
        <end position="207"/>
    </location>
</feature>